<keyword evidence="2" id="KW-1185">Reference proteome</keyword>
<proteinExistence type="predicted"/>
<comment type="caution">
    <text evidence="1">The sequence shown here is derived from an EMBL/GenBank/DDBJ whole genome shotgun (WGS) entry which is preliminary data.</text>
</comment>
<dbReference type="InterPro" id="IPR036322">
    <property type="entry name" value="WD40_repeat_dom_sf"/>
</dbReference>
<dbReference type="PANTHER" id="PTHR45296:SF1">
    <property type="entry name" value="TRANSDUCIN_WD40 REPEAT-LIKE SUPERFAMILY PROTEIN"/>
    <property type="match status" value="1"/>
</dbReference>
<dbReference type="SMART" id="SM00320">
    <property type="entry name" value="WD40"/>
    <property type="match status" value="3"/>
</dbReference>
<dbReference type="InterPro" id="IPR001680">
    <property type="entry name" value="WD40_rpt"/>
</dbReference>
<dbReference type="PANTHER" id="PTHR45296">
    <property type="entry name" value="TRANSDUCIN/WD40 REPEAT-LIKE SUPERFAMILY PROTEIN"/>
    <property type="match status" value="1"/>
</dbReference>
<evidence type="ECO:0000313" key="1">
    <source>
        <dbReference type="EMBL" id="KAJ8473306.1"/>
    </source>
</evidence>
<accession>A0AAD7XB90</accession>
<gene>
    <name evidence="1" type="ORF">ONZ51_g7951</name>
</gene>
<dbReference type="AlphaFoldDB" id="A0AAD7XB90"/>
<protein>
    <recommendedName>
        <fullName evidence="3">WD40 repeat-like protein</fullName>
    </recommendedName>
</protein>
<organism evidence="1 2">
    <name type="scientific">Trametes cubensis</name>
    <dbReference type="NCBI Taxonomy" id="1111947"/>
    <lineage>
        <taxon>Eukaryota</taxon>
        <taxon>Fungi</taxon>
        <taxon>Dikarya</taxon>
        <taxon>Basidiomycota</taxon>
        <taxon>Agaricomycotina</taxon>
        <taxon>Agaricomycetes</taxon>
        <taxon>Polyporales</taxon>
        <taxon>Polyporaceae</taxon>
        <taxon>Trametes</taxon>
    </lineage>
</organism>
<evidence type="ECO:0008006" key="3">
    <source>
        <dbReference type="Google" id="ProtNLM"/>
    </source>
</evidence>
<evidence type="ECO:0000313" key="2">
    <source>
        <dbReference type="Proteomes" id="UP001215151"/>
    </source>
</evidence>
<dbReference type="InterPro" id="IPR015943">
    <property type="entry name" value="WD40/YVTN_repeat-like_dom_sf"/>
</dbReference>
<dbReference type="SUPFAM" id="SSF50978">
    <property type="entry name" value="WD40 repeat-like"/>
    <property type="match status" value="1"/>
</dbReference>
<sequence>MTFTLSTTIKVPSAVSALSLGPGEELCVGCDDGSVRWYSLPSTKVSRAVKSLRDEISSIVWTRPKKNEDASVWVASGRKIFRFPRTSQQMIMSIEDASCSIVAGEDEEDLLNEAGWLRLLNLSENGKFLAFGSDSGSVGIVDISSNKITHMRNSHTTVCGCVRFVPDRPSELLSGGYDSALLHFDIGQGGILSRFDIAAPPPTSQGVSLSPPFVLSIAINDAGLLAASTADGRVWLGGGGEKRPATSQVGKKKRSRKWEGLKEDEGLWLQVADGPVVATAFRESGQLFTCSLLGVLSEYKVSRDAQALLQATQVWSSSVTSVEKVNTMAIGHTWLVVGGFGEDEKGVVEVWRHGDQGTQPTS</sequence>
<reference evidence="1" key="1">
    <citation type="submission" date="2022-11" db="EMBL/GenBank/DDBJ databases">
        <title>Genome Sequence of Cubamyces cubensis.</title>
        <authorList>
            <person name="Buettner E."/>
        </authorList>
    </citation>
    <scope>NUCLEOTIDE SEQUENCE</scope>
    <source>
        <strain evidence="1">MPL-01</strain>
    </source>
</reference>
<dbReference type="Gene3D" id="2.130.10.10">
    <property type="entry name" value="YVTN repeat-like/Quinoprotein amine dehydrogenase"/>
    <property type="match status" value="1"/>
</dbReference>
<dbReference type="EMBL" id="JAPEVG010000227">
    <property type="protein sequence ID" value="KAJ8473306.1"/>
    <property type="molecule type" value="Genomic_DNA"/>
</dbReference>
<dbReference type="Proteomes" id="UP001215151">
    <property type="component" value="Unassembled WGS sequence"/>
</dbReference>
<name>A0AAD7XB90_9APHY</name>